<dbReference type="SUPFAM" id="SSF53218">
    <property type="entry name" value="Molybdenum cofactor biosynthesis proteins"/>
    <property type="match status" value="1"/>
</dbReference>
<evidence type="ECO:0000259" key="3">
    <source>
        <dbReference type="SMART" id="SM00852"/>
    </source>
</evidence>
<dbReference type="GO" id="GO:0061599">
    <property type="term" value="F:molybdopterin molybdotransferase activity"/>
    <property type="evidence" value="ECO:0007669"/>
    <property type="project" value="TreeGrafter"/>
</dbReference>
<dbReference type="STRING" id="1903181.BTN85_1147"/>
<dbReference type="Gene3D" id="3.90.105.10">
    <property type="entry name" value="Molybdopterin biosynthesis moea protein, domain 2"/>
    <property type="match status" value="1"/>
</dbReference>
<dbReference type="Pfam" id="PF12727">
    <property type="entry name" value="PBP_like"/>
    <property type="match status" value="1"/>
</dbReference>
<protein>
    <submittedName>
        <fullName evidence="4">Molybdopterin molybdenumtransferase fused to periplasmic molybdate-binding domain</fullName>
    </submittedName>
</protein>
<dbReference type="Gene3D" id="2.170.190.11">
    <property type="entry name" value="Molybdopterin biosynthesis moea protein, domain 3"/>
    <property type="match status" value="1"/>
</dbReference>
<dbReference type="NCBIfam" id="TIGR00177">
    <property type="entry name" value="molyb_syn"/>
    <property type="match status" value="1"/>
</dbReference>
<comment type="caution">
    <text evidence="4">The sequence shown here is derived from an EMBL/GenBank/DDBJ whole genome shotgun (WGS) entry which is preliminary data.</text>
</comment>
<dbReference type="Proteomes" id="UP000185744">
    <property type="component" value="Unassembled WGS sequence"/>
</dbReference>
<dbReference type="SUPFAM" id="SSF53850">
    <property type="entry name" value="Periplasmic binding protein-like II"/>
    <property type="match status" value="1"/>
</dbReference>
<gene>
    <name evidence="4" type="ORF">BTN85_1147</name>
</gene>
<dbReference type="SUPFAM" id="SSF63867">
    <property type="entry name" value="MoeA C-terminal domain-like"/>
    <property type="match status" value="1"/>
</dbReference>
<dbReference type="Gene3D" id="3.40.980.10">
    <property type="entry name" value="MoaB/Mog-like domain"/>
    <property type="match status" value="1"/>
</dbReference>
<accession>A0A1Q6DW86</accession>
<comment type="pathway">
    <text evidence="1">Cofactor biosynthesis; molybdopterin biosynthesis.</text>
</comment>
<dbReference type="GO" id="GO:0006777">
    <property type="term" value="P:Mo-molybdopterin cofactor biosynthetic process"/>
    <property type="evidence" value="ECO:0007669"/>
    <property type="project" value="UniProtKB-KW"/>
</dbReference>
<dbReference type="InterPro" id="IPR036688">
    <property type="entry name" value="MoeA_C_domain_IV_sf"/>
</dbReference>
<dbReference type="EMBL" id="MSDW01000001">
    <property type="protein sequence ID" value="OKY78650.1"/>
    <property type="molecule type" value="Genomic_DNA"/>
</dbReference>
<dbReference type="InterPro" id="IPR038987">
    <property type="entry name" value="MoeA-like"/>
</dbReference>
<dbReference type="PANTHER" id="PTHR10192">
    <property type="entry name" value="MOLYBDOPTERIN BIOSYNTHESIS PROTEIN"/>
    <property type="match status" value="1"/>
</dbReference>
<dbReference type="InterPro" id="IPR036425">
    <property type="entry name" value="MoaB/Mog-like_dom_sf"/>
</dbReference>
<dbReference type="SMART" id="SM00852">
    <property type="entry name" value="MoCF_biosynth"/>
    <property type="match status" value="1"/>
</dbReference>
<dbReference type="Pfam" id="PF00994">
    <property type="entry name" value="MoCF_biosynth"/>
    <property type="match status" value="1"/>
</dbReference>
<dbReference type="FunCoup" id="A0A1Q6DW86">
    <property type="interactions" value="108"/>
</dbReference>
<keyword evidence="5" id="KW-1185">Reference proteome</keyword>
<dbReference type="InterPro" id="IPR036135">
    <property type="entry name" value="MoeA_linker/N_sf"/>
</dbReference>
<sequence>MNRIEFRDLISLEKAKKKLFSQFDRNKELKDIQECSNLKLAEDIYTKVDVPPFDRAAKDGYAVKASDTFSAREDNPISLKKKGEIFPGDNKNISVHNGEAVEVATGAVMPDGANAVVMIEYIDEEDNNEGIKVRKSVAPADNIMYAGSDMMAGEKVLSKDKKLNPRDIGVLGAIGRKEVEVYSKPKVGVLSIGEELRNPGDKIKDGQIFDTNSYSIQSAIIEAGGKPRFYGIVGDDREKIEEKIKRGISECDLLLTSGSTSAGSSDLLHDVLKEGEIIFHGVAVKPGKPTICAKLEDKIVIGLPGYPTSALTIFNLLIAPLIHQLIGKKTETNKIKAETAVKVRSTSGRRHFHPVGLVKRNNKFLVYPIEKGSGAISSLSQAEGVIEIPEEENYIQAGAKKEVQLFSKNIDLPDILIIGSHCIGIDLIRKMLNGSVKSIHVGSRGGFRMISKNIADVAGAHYISEEGEYNLPLLKKNKMTDTILIKGYLREQGILVEKGNPKNIKNLRDLINKDVRLINRNKGSGTRRYLDLKLQKIANKDKKDIEEIKKEIKGYNTSSKTHSGVGSAVKLGKADAGIGIKYFAEKNNLDFIKLDTEEYDFLINKNSYSKTIVKTLIKKIRTEKFKNKLSEYSGIKAYEKTGKQIQI</sequence>
<reference evidence="4" key="1">
    <citation type="submission" date="2016-12" db="EMBL/GenBank/DDBJ databases">
        <title>Discovery of methanogenic haloarchaea.</title>
        <authorList>
            <person name="Sorokin D.Y."/>
            <person name="Makarova K.S."/>
            <person name="Abbas B."/>
            <person name="Ferrer M."/>
            <person name="Golyshin P.N."/>
        </authorList>
    </citation>
    <scope>NUCLEOTIDE SEQUENCE [LARGE SCALE GENOMIC DNA]</scope>
    <source>
        <strain evidence="4">HMET1</strain>
    </source>
</reference>
<dbReference type="Pfam" id="PF03454">
    <property type="entry name" value="MoeA_C"/>
    <property type="match status" value="1"/>
</dbReference>
<feature type="domain" description="MoaB/Mog" evidence="3">
    <location>
        <begin position="188"/>
        <end position="324"/>
    </location>
</feature>
<dbReference type="InterPro" id="IPR005110">
    <property type="entry name" value="MoeA_linker/N"/>
</dbReference>
<evidence type="ECO:0000313" key="4">
    <source>
        <dbReference type="EMBL" id="OKY78650.1"/>
    </source>
</evidence>
<dbReference type="SUPFAM" id="SSF63882">
    <property type="entry name" value="MoeA N-terminal region -like"/>
    <property type="match status" value="1"/>
</dbReference>
<dbReference type="GO" id="GO:0005737">
    <property type="term" value="C:cytoplasm"/>
    <property type="evidence" value="ECO:0007669"/>
    <property type="project" value="TreeGrafter"/>
</dbReference>
<dbReference type="Gene3D" id="2.40.340.10">
    <property type="entry name" value="MoeA, C-terminal, domain IV"/>
    <property type="match status" value="1"/>
</dbReference>
<dbReference type="CDD" id="cd00887">
    <property type="entry name" value="MoeA"/>
    <property type="match status" value="1"/>
</dbReference>
<dbReference type="UniPathway" id="UPA00344"/>
<proteinExistence type="predicted"/>
<evidence type="ECO:0000256" key="2">
    <source>
        <dbReference type="ARBA" id="ARBA00023150"/>
    </source>
</evidence>
<dbReference type="NCBIfam" id="NF045515">
    <property type="entry name" value="Glp_gephyrin"/>
    <property type="match status" value="1"/>
</dbReference>
<evidence type="ECO:0000256" key="1">
    <source>
        <dbReference type="ARBA" id="ARBA00005046"/>
    </source>
</evidence>
<dbReference type="AlphaFoldDB" id="A0A1Q6DW86"/>
<dbReference type="Pfam" id="PF03453">
    <property type="entry name" value="MoeA_N"/>
    <property type="match status" value="1"/>
</dbReference>
<dbReference type="NCBIfam" id="NF011068">
    <property type="entry name" value="PRK14498.1"/>
    <property type="match status" value="1"/>
</dbReference>
<dbReference type="InterPro" id="IPR001453">
    <property type="entry name" value="MoaB/Mog_dom"/>
</dbReference>
<dbReference type="InterPro" id="IPR005111">
    <property type="entry name" value="MoeA_C_domain_IV"/>
</dbReference>
<organism evidence="4 5">
    <name type="scientific">Methanohalarchaeum thermophilum</name>
    <dbReference type="NCBI Taxonomy" id="1903181"/>
    <lineage>
        <taxon>Archaea</taxon>
        <taxon>Methanobacteriati</taxon>
        <taxon>Methanobacteriota</taxon>
        <taxon>Methanonatronarchaeia</taxon>
        <taxon>Methanonatronarchaeales</taxon>
        <taxon>Methanonatronarchaeaceae</taxon>
        <taxon>Candidatus Methanohalarchaeum</taxon>
    </lineage>
</organism>
<dbReference type="InParanoid" id="A0A1Q6DW86"/>
<evidence type="ECO:0000313" key="5">
    <source>
        <dbReference type="Proteomes" id="UP000185744"/>
    </source>
</evidence>
<name>A0A1Q6DW86_METT1</name>
<dbReference type="PANTHER" id="PTHR10192:SF5">
    <property type="entry name" value="GEPHYRIN"/>
    <property type="match status" value="1"/>
</dbReference>
<dbReference type="Gene3D" id="3.40.190.10">
    <property type="entry name" value="Periplasmic binding protein-like II"/>
    <property type="match status" value="1"/>
</dbReference>
<keyword evidence="2" id="KW-0501">Molybdenum cofactor biosynthesis</keyword>
<dbReference type="InterPro" id="IPR024370">
    <property type="entry name" value="PBP_domain"/>
</dbReference>